<dbReference type="EMBL" id="KV745120">
    <property type="protein sequence ID" value="OCK77535.1"/>
    <property type="molecule type" value="Genomic_DNA"/>
</dbReference>
<evidence type="ECO:0000313" key="1">
    <source>
        <dbReference type="EMBL" id="OCK77535.1"/>
    </source>
</evidence>
<dbReference type="AlphaFoldDB" id="A0A8E2E5B7"/>
<keyword evidence="2" id="KW-1185">Reference proteome</keyword>
<accession>A0A8E2E5B7</accession>
<reference evidence="1 2" key="1">
    <citation type="journal article" date="2016" name="Nat. Commun.">
        <title>Ectomycorrhizal ecology is imprinted in the genome of the dominant symbiotic fungus Cenococcum geophilum.</title>
        <authorList>
            <consortium name="DOE Joint Genome Institute"/>
            <person name="Peter M."/>
            <person name="Kohler A."/>
            <person name="Ohm R.A."/>
            <person name="Kuo A."/>
            <person name="Krutzmann J."/>
            <person name="Morin E."/>
            <person name="Arend M."/>
            <person name="Barry K.W."/>
            <person name="Binder M."/>
            <person name="Choi C."/>
            <person name="Clum A."/>
            <person name="Copeland A."/>
            <person name="Grisel N."/>
            <person name="Haridas S."/>
            <person name="Kipfer T."/>
            <person name="LaButti K."/>
            <person name="Lindquist E."/>
            <person name="Lipzen A."/>
            <person name="Maire R."/>
            <person name="Meier B."/>
            <person name="Mihaltcheva S."/>
            <person name="Molinier V."/>
            <person name="Murat C."/>
            <person name="Poggeler S."/>
            <person name="Quandt C.A."/>
            <person name="Sperisen C."/>
            <person name="Tritt A."/>
            <person name="Tisserant E."/>
            <person name="Crous P.W."/>
            <person name="Henrissat B."/>
            <person name="Nehls U."/>
            <person name="Egli S."/>
            <person name="Spatafora J.W."/>
            <person name="Grigoriev I.V."/>
            <person name="Martin F.M."/>
        </authorList>
    </citation>
    <scope>NUCLEOTIDE SEQUENCE [LARGE SCALE GENOMIC DNA]</scope>
    <source>
        <strain evidence="1 2">CBS 459.81</strain>
    </source>
</reference>
<organism evidence="1 2">
    <name type="scientific">Lepidopterella palustris CBS 459.81</name>
    <dbReference type="NCBI Taxonomy" id="1314670"/>
    <lineage>
        <taxon>Eukaryota</taxon>
        <taxon>Fungi</taxon>
        <taxon>Dikarya</taxon>
        <taxon>Ascomycota</taxon>
        <taxon>Pezizomycotina</taxon>
        <taxon>Dothideomycetes</taxon>
        <taxon>Pleosporomycetidae</taxon>
        <taxon>Mytilinidiales</taxon>
        <taxon>Argynnaceae</taxon>
        <taxon>Lepidopterella</taxon>
    </lineage>
</organism>
<evidence type="ECO:0000313" key="2">
    <source>
        <dbReference type="Proteomes" id="UP000250266"/>
    </source>
</evidence>
<protein>
    <submittedName>
        <fullName evidence="1">Uncharacterized protein</fullName>
    </submittedName>
</protein>
<proteinExistence type="predicted"/>
<name>A0A8E2E5B7_9PEZI</name>
<gene>
    <name evidence="1" type="ORF">K432DRAFT_117780</name>
</gene>
<dbReference type="Proteomes" id="UP000250266">
    <property type="component" value="Unassembled WGS sequence"/>
</dbReference>
<sequence>MNGGRSHLCMGYVLYRNHLGPRFGCLRNGVGTGLADKLFHYDHPVGAVVCSPFPCCIEMVRPTVERPLEDNRACGSIKVDNSLGNCTSSSIWPNQDAIGPAKALGSESST</sequence>